<organism evidence="2 3">
    <name type="scientific">Streptomyces gibsoniae</name>
    <dbReference type="NCBI Taxonomy" id="3075529"/>
    <lineage>
        <taxon>Bacteria</taxon>
        <taxon>Bacillati</taxon>
        <taxon>Actinomycetota</taxon>
        <taxon>Actinomycetes</taxon>
        <taxon>Kitasatosporales</taxon>
        <taxon>Streptomycetaceae</taxon>
        <taxon>Streptomyces</taxon>
    </lineage>
</organism>
<feature type="region of interest" description="Disordered" evidence="1">
    <location>
        <begin position="1"/>
        <end position="25"/>
    </location>
</feature>
<reference evidence="3" key="1">
    <citation type="submission" date="2023-07" db="EMBL/GenBank/DDBJ databases">
        <title>30 novel species of actinomycetes from the DSMZ collection.</title>
        <authorList>
            <person name="Nouioui I."/>
        </authorList>
    </citation>
    <scope>NUCLEOTIDE SEQUENCE [LARGE SCALE GENOMIC DNA]</scope>
    <source>
        <strain evidence="3">DSM 41699</strain>
    </source>
</reference>
<sequence>METTPPLPATSGPRPDIHAGQDTSTAHAHRLRLYDALDRVCVPLAAADVQAVFHLAELDCVTVHAVIDWINTARTLPPPPRPK</sequence>
<dbReference type="RefSeq" id="WP_311701383.1">
    <property type="nucleotide sequence ID" value="NZ_JAVREY010000146.1"/>
</dbReference>
<evidence type="ECO:0000313" key="3">
    <source>
        <dbReference type="Proteomes" id="UP001183809"/>
    </source>
</evidence>
<accession>A0ABU2U9Z0</accession>
<name>A0ABU2U9Z0_9ACTN</name>
<dbReference type="EMBL" id="JAVREY010000146">
    <property type="protein sequence ID" value="MDT0469959.1"/>
    <property type="molecule type" value="Genomic_DNA"/>
</dbReference>
<proteinExistence type="predicted"/>
<gene>
    <name evidence="2" type="ORF">RM764_44795</name>
</gene>
<dbReference type="Proteomes" id="UP001183809">
    <property type="component" value="Unassembled WGS sequence"/>
</dbReference>
<protein>
    <submittedName>
        <fullName evidence="2">Uncharacterized protein</fullName>
    </submittedName>
</protein>
<evidence type="ECO:0000313" key="2">
    <source>
        <dbReference type="EMBL" id="MDT0469959.1"/>
    </source>
</evidence>
<comment type="caution">
    <text evidence="2">The sequence shown here is derived from an EMBL/GenBank/DDBJ whole genome shotgun (WGS) entry which is preliminary data.</text>
</comment>
<keyword evidence="3" id="KW-1185">Reference proteome</keyword>
<evidence type="ECO:0000256" key="1">
    <source>
        <dbReference type="SAM" id="MobiDB-lite"/>
    </source>
</evidence>